<comment type="caution">
    <text evidence="13">The sequence shown here is derived from an EMBL/GenBank/DDBJ whole genome shotgun (WGS) entry which is preliminary data.</text>
</comment>
<feature type="transmembrane region" description="Helical" evidence="11">
    <location>
        <begin position="360"/>
        <end position="377"/>
    </location>
</feature>
<evidence type="ECO:0000256" key="1">
    <source>
        <dbReference type="ARBA" id="ARBA00004141"/>
    </source>
</evidence>
<keyword evidence="6 11" id="KW-1133">Transmembrane helix</keyword>
<dbReference type="GO" id="GO:0005886">
    <property type="term" value="C:plasma membrane"/>
    <property type="evidence" value="ECO:0007669"/>
    <property type="project" value="TreeGrafter"/>
</dbReference>
<dbReference type="GO" id="GO:0006826">
    <property type="term" value="P:iron ion transport"/>
    <property type="evidence" value="ECO:0007669"/>
    <property type="project" value="UniProtKB-KW"/>
</dbReference>
<feature type="transmembrane region" description="Helical" evidence="11">
    <location>
        <begin position="116"/>
        <end position="136"/>
    </location>
</feature>
<evidence type="ECO:0000256" key="4">
    <source>
        <dbReference type="ARBA" id="ARBA00022496"/>
    </source>
</evidence>
<evidence type="ECO:0000256" key="5">
    <source>
        <dbReference type="ARBA" id="ARBA00022692"/>
    </source>
</evidence>
<name>A0A1F5LCK1_PENAI</name>
<dbReference type="RefSeq" id="XP_022486379.1">
    <property type="nucleotide sequence ID" value="XM_022633823.1"/>
</dbReference>
<keyword evidence="3" id="KW-0813">Transport</keyword>
<dbReference type="InterPro" id="IPR036259">
    <property type="entry name" value="MFS_trans_sf"/>
</dbReference>
<dbReference type="PANTHER" id="PTHR23501">
    <property type="entry name" value="MAJOR FACILITATOR SUPERFAMILY"/>
    <property type="match status" value="1"/>
</dbReference>
<dbReference type="PANTHER" id="PTHR23501:SF50">
    <property type="entry name" value="MFS SIDEROCHROME IRON TRANSPORTER MIRB (AFU_ORTHOLOGUE AFUA_3G03640)-RELATED"/>
    <property type="match status" value="1"/>
</dbReference>
<dbReference type="GO" id="GO:0010106">
    <property type="term" value="P:cellular response to iron ion starvation"/>
    <property type="evidence" value="ECO:0007669"/>
    <property type="project" value="UniProtKB-ARBA"/>
</dbReference>
<feature type="transmembrane region" description="Helical" evidence="11">
    <location>
        <begin position="398"/>
        <end position="418"/>
    </location>
</feature>
<dbReference type="GeneID" id="34578557"/>
<dbReference type="GO" id="GO:0022857">
    <property type="term" value="F:transmembrane transporter activity"/>
    <property type="evidence" value="ECO:0007669"/>
    <property type="project" value="InterPro"/>
</dbReference>
<feature type="compositionally biased region" description="Low complexity" evidence="10">
    <location>
        <begin position="47"/>
        <end position="59"/>
    </location>
</feature>
<keyword evidence="14" id="KW-1185">Reference proteome</keyword>
<evidence type="ECO:0000256" key="8">
    <source>
        <dbReference type="ARBA" id="ARBA00023065"/>
    </source>
</evidence>
<feature type="transmembrane region" description="Helical" evidence="11">
    <location>
        <begin position="452"/>
        <end position="472"/>
    </location>
</feature>
<evidence type="ECO:0000256" key="3">
    <source>
        <dbReference type="ARBA" id="ARBA00022448"/>
    </source>
</evidence>
<evidence type="ECO:0000313" key="14">
    <source>
        <dbReference type="Proteomes" id="UP000177622"/>
    </source>
</evidence>
<evidence type="ECO:0000256" key="2">
    <source>
        <dbReference type="ARBA" id="ARBA00008335"/>
    </source>
</evidence>
<protein>
    <recommendedName>
        <fullName evidence="12">Major facilitator superfamily (MFS) profile domain-containing protein</fullName>
    </recommendedName>
</protein>
<dbReference type="AlphaFoldDB" id="A0A1F5LCK1"/>
<sequence length="600" mass="66753">MGLRPLIKRGRAVMRRLGADNTDTAPSFWVETTEGATFEEAKREPTVEAPAQEPEQPAADLQHGVRNVEAITMTWSKTTLICVFINIWFLYFVNAFQSTVFYSLSPYISSSFQAHSLSGVPMALADAFTAACYLPVGKLMDTWGRAQGFLLMTVCATLGLILFASCNSFAIYCVGYIFYQLGFSGMEYSIDVLTADSSTLKNRGLAFAFTSSPYIITAFAGPKVADEFLYQVSWRWGIGCWAIIFPIVAAPLYYMLQSNLNKAVEQGHVLRQPSGRTFLQNVWYWTMQFDLPGVAMFTIGLVLFEVPFDIASEAPNGWASGYIIAMLVVGFCMLFIFGFYEWKVAPVPLLPMEFLLDRTVLGACLLDATYQISYYCWYNYFTSFLQVVNNVTVAQAGYISNTFDVVSGVLLLIVGFIIRQTGRFKWLLYISVPLYLLSQGLMIYFRKPNMSVGYQVMCQIFISIGGSIFIIVEQLAILAAVDHQHVAAALALLNVVGTIGDSAGYTICTAIWTNTFEKALIRYLPESVLSNLDMIYEDLNTQIGYPVGSATRTAIQNAYAYTEVRLLATGLGIMALAIAWTIMIRDIDLKKKPQVKGVVF</sequence>
<evidence type="ECO:0000256" key="11">
    <source>
        <dbReference type="SAM" id="Phobius"/>
    </source>
</evidence>
<dbReference type="SUPFAM" id="SSF103473">
    <property type="entry name" value="MFS general substrate transporter"/>
    <property type="match status" value="1"/>
</dbReference>
<dbReference type="InterPro" id="IPR020846">
    <property type="entry name" value="MFS_dom"/>
</dbReference>
<dbReference type="Proteomes" id="UP000177622">
    <property type="component" value="Unassembled WGS sequence"/>
</dbReference>
<keyword evidence="7" id="KW-0408">Iron</keyword>
<evidence type="ECO:0000256" key="10">
    <source>
        <dbReference type="SAM" id="MobiDB-lite"/>
    </source>
</evidence>
<gene>
    <name evidence="13" type="ORF">PENARI_c015G07705</name>
</gene>
<dbReference type="PROSITE" id="PS50850">
    <property type="entry name" value="MFS"/>
    <property type="match status" value="1"/>
</dbReference>
<keyword evidence="5 11" id="KW-0812">Transmembrane</keyword>
<dbReference type="FunFam" id="1.20.1250.20:FF:000284">
    <property type="entry name" value="Siderophore iron transporter mirB"/>
    <property type="match status" value="1"/>
</dbReference>
<feature type="transmembrane region" description="Helical" evidence="11">
    <location>
        <begin position="424"/>
        <end position="445"/>
    </location>
</feature>
<accession>A0A1F5LCK1</accession>
<feature type="transmembrane region" description="Helical" evidence="11">
    <location>
        <begin position="566"/>
        <end position="584"/>
    </location>
</feature>
<keyword evidence="9 11" id="KW-0472">Membrane</keyword>
<dbReference type="Pfam" id="PF07690">
    <property type="entry name" value="MFS_1"/>
    <property type="match status" value="1"/>
</dbReference>
<reference evidence="13 14" key="1">
    <citation type="journal article" date="2016" name="Sci. Rep.">
        <title>Penicillium arizonense, a new, genome sequenced fungal species, reveals a high chemical diversity in secreted metabolites.</title>
        <authorList>
            <person name="Grijseels S."/>
            <person name="Nielsen J.C."/>
            <person name="Randelovic M."/>
            <person name="Nielsen J."/>
            <person name="Nielsen K.F."/>
            <person name="Workman M."/>
            <person name="Frisvad J.C."/>
        </authorList>
    </citation>
    <scope>NUCLEOTIDE SEQUENCE [LARGE SCALE GENOMIC DNA]</scope>
    <source>
        <strain evidence="13 14">CBS 141311</strain>
    </source>
</reference>
<evidence type="ECO:0000313" key="13">
    <source>
        <dbReference type="EMBL" id="OGE50933.1"/>
    </source>
</evidence>
<evidence type="ECO:0000256" key="6">
    <source>
        <dbReference type="ARBA" id="ARBA00022989"/>
    </source>
</evidence>
<comment type="subcellular location">
    <subcellularLocation>
        <location evidence="1">Membrane</location>
        <topology evidence="1">Multi-pass membrane protein</topology>
    </subcellularLocation>
</comment>
<dbReference type="OrthoDB" id="4078873at2759"/>
<dbReference type="FunFam" id="1.20.1250.20:FF:000302">
    <property type="entry name" value="MFS siderochrome iron transporter MirB"/>
    <property type="match status" value="1"/>
</dbReference>
<feature type="transmembrane region" description="Helical" evidence="11">
    <location>
        <begin position="80"/>
        <end position="104"/>
    </location>
</feature>
<feature type="transmembrane region" description="Helical" evidence="11">
    <location>
        <begin position="234"/>
        <end position="256"/>
    </location>
</feature>
<feature type="transmembrane region" description="Helical" evidence="11">
    <location>
        <begin position="282"/>
        <end position="306"/>
    </location>
</feature>
<evidence type="ECO:0000256" key="9">
    <source>
        <dbReference type="ARBA" id="ARBA00023136"/>
    </source>
</evidence>
<dbReference type="Gene3D" id="1.20.1250.20">
    <property type="entry name" value="MFS general substrate transporter like domains"/>
    <property type="match status" value="2"/>
</dbReference>
<feature type="transmembrane region" description="Helical" evidence="11">
    <location>
        <begin position="148"/>
        <end position="179"/>
    </location>
</feature>
<proteinExistence type="inferred from homology"/>
<evidence type="ECO:0000256" key="7">
    <source>
        <dbReference type="ARBA" id="ARBA00023004"/>
    </source>
</evidence>
<evidence type="ECO:0000259" key="12">
    <source>
        <dbReference type="PROSITE" id="PS50850"/>
    </source>
</evidence>
<feature type="transmembrane region" description="Helical" evidence="11">
    <location>
        <begin position="318"/>
        <end position="340"/>
    </location>
</feature>
<dbReference type="EMBL" id="LXJU01000015">
    <property type="protein sequence ID" value="OGE50933.1"/>
    <property type="molecule type" value="Genomic_DNA"/>
</dbReference>
<keyword evidence="8" id="KW-0406">Ion transport</keyword>
<keyword evidence="4" id="KW-0410">Iron transport</keyword>
<dbReference type="InterPro" id="IPR011701">
    <property type="entry name" value="MFS"/>
</dbReference>
<feature type="domain" description="Major facilitator superfamily (MFS) profile" evidence="12">
    <location>
        <begin position="83"/>
        <end position="542"/>
    </location>
</feature>
<comment type="similarity">
    <text evidence="2">Belongs to the major facilitator superfamily.</text>
</comment>
<feature type="transmembrane region" description="Helical" evidence="11">
    <location>
        <begin position="204"/>
        <end position="222"/>
    </location>
</feature>
<feature type="region of interest" description="Disordered" evidence="10">
    <location>
        <begin position="39"/>
        <end position="59"/>
    </location>
</feature>
<organism evidence="13 14">
    <name type="scientific">Penicillium arizonense</name>
    <dbReference type="NCBI Taxonomy" id="1835702"/>
    <lineage>
        <taxon>Eukaryota</taxon>
        <taxon>Fungi</taxon>
        <taxon>Dikarya</taxon>
        <taxon>Ascomycota</taxon>
        <taxon>Pezizomycotina</taxon>
        <taxon>Eurotiomycetes</taxon>
        <taxon>Eurotiomycetidae</taxon>
        <taxon>Eurotiales</taxon>
        <taxon>Aspergillaceae</taxon>
        <taxon>Penicillium</taxon>
    </lineage>
</organism>